<accession>A0ABY2RZL0</accession>
<dbReference type="GO" id="GO:0016798">
    <property type="term" value="F:hydrolase activity, acting on glycosyl bonds"/>
    <property type="evidence" value="ECO:0007669"/>
    <property type="project" value="UniProtKB-KW"/>
</dbReference>
<evidence type="ECO:0000313" key="3">
    <source>
        <dbReference type="Proteomes" id="UP000309992"/>
    </source>
</evidence>
<keyword evidence="3" id="KW-1185">Reference proteome</keyword>
<dbReference type="SUPFAM" id="SSF53756">
    <property type="entry name" value="UDP-Glycosyltransferase/glycogen phosphorylase"/>
    <property type="match status" value="1"/>
</dbReference>
<dbReference type="PANTHER" id="PTHR43174:SF3">
    <property type="entry name" value="UDP-N-ACETYLGLUCOSAMINE 2-EPIMERASE"/>
    <property type="match status" value="1"/>
</dbReference>
<evidence type="ECO:0000313" key="2">
    <source>
        <dbReference type="EMBL" id="TKG66648.1"/>
    </source>
</evidence>
<evidence type="ECO:0000259" key="1">
    <source>
        <dbReference type="Pfam" id="PF02350"/>
    </source>
</evidence>
<gene>
    <name evidence="2" type="primary">neuC</name>
    <name evidence="2" type="ORF">FCN18_24600</name>
</gene>
<keyword evidence="2" id="KW-0326">Glycosidase</keyword>
<dbReference type="InterPro" id="IPR029767">
    <property type="entry name" value="WecB-like"/>
</dbReference>
<dbReference type="EC" id="3.2.1.183" evidence="2"/>
<comment type="caution">
    <text evidence="2">The sequence shown here is derived from an EMBL/GenBank/DDBJ whole genome shotgun (WGS) entry which is preliminary data.</text>
</comment>
<dbReference type="RefSeq" id="WP_112272388.1">
    <property type="nucleotide sequence ID" value="NZ_SWMS01000015.1"/>
</dbReference>
<keyword evidence="2" id="KW-0378">Hydrolase</keyword>
<dbReference type="PANTHER" id="PTHR43174">
    <property type="entry name" value="UDP-N-ACETYLGLUCOSAMINE 2-EPIMERASE"/>
    <property type="match status" value="1"/>
</dbReference>
<organism evidence="2 3">
    <name type="scientific">Prauserella endophytica</name>
    <dbReference type="NCBI Taxonomy" id="1592324"/>
    <lineage>
        <taxon>Bacteria</taxon>
        <taxon>Bacillati</taxon>
        <taxon>Actinomycetota</taxon>
        <taxon>Actinomycetes</taxon>
        <taxon>Pseudonocardiales</taxon>
        <taxon>Pseudonocardiaceae</taxon>
        <taxon>Prauserella</taxon>
        <taxon>Prauserella coralliicola group</taxon>
    </lineage>
</organism>
<proteinExistence type="predicted"/>
<name>A0ABY2RZL0_9PSEU</name>
<dbReference type="Gene3D" id="3.40.50.2000">
    <property type="entry name" value="Glycogen Phosphorylase B"/>
    <property type="match status" value="2"/>
</dbReference>
<sequence>MRRVCVFTGSRSDYGPMRSVIEAIRLEGDIELRILATGGHLVDEQGYTVRQIEADGFTVDEHVDMVLASDSPTAVAKSFGLGVIGYADALDRIAPDILVLPGDRYEALAAAVAAALRLLPIAHVGGGEATSGATDESVRHAITKLAHLHFTSTERFRDNVIQMGENPAHVHLTGTPGLDTVRTATLLDRSALARELGVELRTPTIGVTYHPATADPGGSTSGITGLLAALDAFPEATVVFTGTNVDQTSSGVSNAIHAYAARRPGPTAVLPSLGQVRYLSLVHHADVVVGNSSSGVIEVPAMHTPTVNIGTRQDGRPRAESVVDCGEDANQIERAIRHALTPGHQRVAAGARSPYGDGHTAERIVAVLRTVELATLPRKRFFSYPLDGTDPAGDALSAVVSIPSRSHLGA</sequence>
<dbReference type="EMBL" id="SWMS01000015">
    <property type="protein sequence ID" value="TKG66648.1"/>
    <property type="molecule type" value="Genomic_DNA"/>
</dbReference>
<protein>
    <submittedName>
        <fullName evidence="2">UDP-N-acetylglucosamine 2-epimerase (Hydrolyzing)</fullName>
        <ecNumber evidence="2">3.2.1.183</ecNumber>
    </submittedName>
</protein>
<dbReference type="InterPro" id="IPR003331">
    <property type="entry name" value="UDP_GlcNAc_Epimerase_2_dom"/>
</dbReference>
<dbReference type="NCBIfam" id="TIGR03568">
    <property type="entry name" value="NeuC_NnaA"/>
    <property type="match status" value="1"/>
</dbReference>
<feature type="domain" description="UDP-N-acetylglucosamine 2-epimerase" evidence="1">
    <location>
        <begin position="24"/>
        <end position="369"/>
    </location>
</feature>
<dbReference type="InterPro" id="IPR020004">
    <property type="entry name" value="UDP-GlcNAc_Epase"/>
</dbReference>
<dbReference type="Pfam" id="PF02350">
    <property type="entry name" value="Epimerase_2"/>
    <property type="match status" value="1"/>
</dbReference>
<reference evidence="2 3" key="1">
    <citation type="journal article" date="2015" name="Antonie Van Leeuwenhoek">
        <title>Prauserella endophytica sp. nov., an endophytic actinobacterium isolated from Tamarix taklamakanensis.</title>
        <authorList>
            <person name="Liu J.M."/>
            <person name="Habden X."/>
            <person name="Guo L."/>
            <person name="Tuo L."/>
            <person name="Jiang Z.K."/>
            <person name="Liu S.W."/>
            <person name="Liu X.F."/>
            <person name="Chen L."/>
            <person name="Li R.F."/>
            <person name="Zhang Y.Q."/>
            <person name="Sun C.H."/>
        </authorList>
    </citation>
    <scope>NUCLEOTIDE SEQUENCE [LARGE SCALE GENOMIC DNA]</scope>
    <source>
        <strain evidence="2 3">CGMCC 4.7182</strain>
    </source>
</reference>
<dbReference type="Proteomes" id="UP000309992">
    <property type="component" value="Unassembled WGS sequence"/>
</dbReference>